<dbReference type="InterPro" id="IPR045518">
    <property type="entry name" value="2EXR"/>
</dbReference>
<dbReference type="AlphaFoldDB" id="W9C992"/>
<dbReference type="EMBL" id="AYSA01000332">
    <property type="protein sequence ID" value="ESZ93302.1"/>
    <property type="molecule type" value="Genomic_DNA"/>
</dbReference>
<dbReference type="Proteomes" id="UP000019487">
    <property type="component" value="Unassembled WGS sequence"/>
</dbReference>
<feature type="domain" description="2EXR" evidence="2">
    <location>
        <begin position="136"/>
        <end position="244"/>
    </location>
</feature>
<name>W9C992_SCLBF</name>
<sequence>MTEEIINKKMTTTGRRDYHRRRLLFNQYCQDRIVGADGVIRKRDSAEDLSAIHKDDEESEEKALTLDESLATLKIDDLVYDPEHWIIGCPTNGYGWDCFNDPVWNNTIDMFIWDEEANNHINVFKVKWEKDEYNTFTCFPRLPLELRCKIWKNAFPDPRVLSFQLQHYFTNEESLDLVDVSVAFHCREFIGDTCTWVCWESQKVFLENYTQLIPSTDPTKFEYGDKRAERVGFSFYINPEIDTLMFDMHRHERSNNRWLEKFKLQLDLSKVQHLALGYKFNQYRQEENAEGDIWSYVKVNFPGLRNFDFILEGTSTSERLRKRTGGDIDVGHQGLAWLNDETLEALSYNITTVGDSRKTRCLRAKLDKYLEDAKELKTEYSEVLLADPDYWGKVNFNIALFTIEILNRGEEMVLLRKNVPHDTLFFTSILPYPQDRVEFYDLEEDFACKEDGTLYHQYQGVKELFESES</sequence>
<evidence type="ECO:0000313" key="4">
    <source>
        <dbReference type="Proteomes" id="UP000019487"/>
    </source>
</evidence>
<dbReference type="HOGENOM" id="CLU_582855_0_0_1"/>
<comment type="caution">
    <text evidence="3">The sequence shown here is derived from an EMBL/GenBank/DDBJ whole genome shotgun (WGS) entry which is preliminary data.</text>
</comment>
<dbReference type="OrthoDB" id="3473305at2759"/>
<protein>
    <recommendedName>
        <fullName evidence="2">2EXR domain-containing protein</fullName>
    </recommendedName>
</protein>
<accession>W9C992</accession>
<gene>
    <name evidence="3" type="ORF">SBOR_6340</name>
</gene>
<dbReference type="PANTHER" id="PTHR35910:SF1">
    <property type="entry name" value="2EXR DOMAIN-CONTAINING PROTEIN"/>
    <property type="match status" value="1"/>
</dbReference>
<keyword evidence="4" id="KW-1185">Reference proteome</keyword>
<evidence type="ECO:0000256" key="1">
    <source>
        <dbReference type="SAM" id="Coils"/>
    </source>
</evidence>
<dbReference type="Pfam" id="PF20150">
    <property type="entry name" value="2EXR"/>
    <property type="match status" value="1"/>
</dbReference>
<evidence type="ECO:0000259" key="2">
    <source>
        <dbReference type="Pfam" id="PF20150"/>
    </source>
</evidence>
<keyword evidence="1" id="KW-0175">Coiled coil</keyword>
<organism evidence="3 4">
    <name type="scientific">Sclerotinia borealis (strain F-4128)</name>
    <dbReference type="NCBI Taxonomy" id="1432307"/>
    <lineage>
        <taxon>Eukaryota</taxon>
        <taxon>Fungi</taxon>
        <taxon>Dikarya</taxon>
        <taxon>Ascomycota</taxon>
        <taxon>Pezizomycotina</taxon>
        <taxon>Leotiomycetes</taxon>
        <taxon>Helotiales</taxon>
        <taxon>Sclerotiniaceae</taxon>
        <taxon>Sclerotinia</taxon>
    </lineage>
</organism>
<proteinExistence type="predicted"/>
<dbReference type="PANTHER" id="PTHR35910">
    <property type="entry name" value="2EXR DOMAIN-CONTAINING PROTEIN"/>
    <property type="match status" value="1"/>
</dbReference>
<feature type="coiled-coil region" evidence="1">
    <location>
        <begin position="359"/>
        <end position="386"/>
    </location>
</feature>
<evidence type="ECO:0000313" key="3">
    <source>
        <dbReference type="EMBL" id="ESZ93302.1"/>
    </source>
</evidence>
<reference evidence="3 4" key="1">
    <citation type="journal article" date="2014" name="Genome Announc.">
        <title>Draft genome sequence of Sclerotinia borealis, a psychrophilic plant pathogenic fungus.</title>
        <authorList>
            <person name="Mardanov A.V."/>
            <person name="Beletsky A.V."/>
            <person name="Kadnikov V.V."/>
            <person name="Ignatov A.N."/>
            <person name="Ravin N.V."/>
        </authorList>
    </citation>
    <scope>NUCLEOTIDE SEQUENCE [LARGE SCALE GENOMIC DNA]</scope>
    <source>
        <strain evidence="4">F-4157</strain>
    </source>
</reference>